<dbReference type="AlphaFoldDB" id="A0A8H3PDP2"/>
<dbReference type="OrthoDB" id="3594971at2759"/>
<gene>
    <name evidence="1" type="ORF">ALECFALPRED_007966</name>
</gene>
<organism evidence="1 2">
    <name type="scientific">Alectoria fallacina</name>
    <dbReference type="NCBI Taxonomy" id="1903189"/>
    <lineage>
        <taxon>Eukaryota</taxon>
        <taxon>Fungi</taxon>
        <taxon>Dikarya</taxon>
        <taxon>Ascomycota</taxon>
        <taxon>Pezizomycotina</taxon>
        <taxon>Lecanoromycetes</taxon>
        <taxon>OSLEUM clade</taxon>
        <taxon>Lecanoromycetidae</taxon>
        <taxon>Lecanorales</taxon>
        <taxon>Lecanorineae</taxon>
        <taxon>Parmeliaceae</taxon>
        <taxon>Alectoria</taxon>
    </lineage>
</organism>
<reference evidence="1" key="1">
    <citation type="submission" date="2021-03" db="EMBL/GenBank/DDBJ databases">
        <authorList>
            <person name="Tagirdzhanova G."/>
        </authorList>
    </citation>
    <scope>NUCLEOTIDE SEQUENCE</scope>
</reference>
<evidence type="ECO:0000313" key="2">
    <source>
        <dbReference type="Proteomes" id="UP000664203"/>
    </source>
</evidence>
<proteinExistence type="predicted"/>
<dbReference type="EMBL" id="CAJPDR010000535">
    <property type="protein sequence ID" value="CAF9939046.1"/>
    <property type="molecule type" value="Genomic_DNA"/>
</dbReference>
<comment type="caution">
    <text evidence="1">The sequence shown here is derived from an EMBL/GenBank/DDBJ whole genome shotgun (WGS) entry which is preliminary data.</text>
</comment>
<dbReference type="Gene3D" id="3.80.10.10">
    <property type="entry name" value="Ribonuclease Inhibitor"/>
    <property type="match status" value="1"/>
</dbReference>
<name>A0A8H3PDP2_9LECA</name>
<dbReference type="InterPro" id="IPR032675">
    <property type="entry name" value="LRR_dom_sf"/>
</dbReference>
<sequence>MSPDEVHRLPNLHLVSLKISGWFSSWQDFLKRRAVSTAFKSILVSSPDLQTLHLISSHRLARLPVMALEGNEKLPAIRELVLHGYRWPPNEPHPLSCWDWSNITHLDLKRVSIMSFGQVATPEHMQRLRVFMTDGYCSPGEESLATGLICRFLNKIAALEKLSITVDLFRRDCVREIIKHGATLHTLEVQKYSNVSDRVSTHSQTWTYEALGVIQRSCPRIMELTVDWGGCTMFIQNLARFRNLRRLTIFRSMLNRRPLEDVRASSLARRDQLLHVLQKKQGARFEEISWNVEVRPAPGLLRSCGRSFFALAQQSLHAQLTYNYRRDDRTIREEIRL</sequence>
<dbReference type="SUPFAM" id="SSF52047">
    <property type="entry name" value="RNI-like"/>
    <property type="match status" value="1"/>
</dbReference>
<evidence type="ECO:0000313" key="1">
    <source>
        <dbReference type="EMBL" id="CAF9939046.1"/>
    </source>
</evidence>
<keyword evidence="2" id="KW-1185">Reference proteome</keyword>
<protein>
    <submittedName>
        <fullName evidence="1">Uncharacterized protein</fullName>
    </submittedName>
</protein>
<dbReference type="Proteomes" id="UP000664203">
    <property type="component" value="Unassembled WGS sequence"/>
</dbReference>
<accession>A0A8H3PDP2</accession>